<dbReference type="SMR" id="A2FG17"/>
<dbReference type="OrthoDB" id="6022531at2759"/>
<dbReference type="KEGG" id="tva:4753902"/>
<dbReference type="InParanoid" id="A2FG17"/>
<dbReference type="InterPro" id="IPR026906">
    <property type="entry name" value="LRR_5"/>
</dbReference>
<dbReference type="InterPro" id="IPR053139">
    <property type="entry name" value="Surface_bspA-like"/>
</dbReference>
<name>A2FG17_TRIV3</name>
<dbReference type="PANTHER" id="PTHR45661">
    <property type="entry name" value="SURFACE ANTIGEN"/>
    <property type="match status" value="1"/>
</dbReference>
<keyword evidence="2" id="KW-1185">Reference proteome</keyword>
<dbReference type="RefSeq" id="XP_001309066.1">
    <property type="nucleotide sequence ID" value="XM_001309065.1"/>
</dbReference>
<evidence type="ECO:0000313" key="2">
    <source>
        <dbReference type="Proteomes" id="UP000001542"/>
    </source>
</evidence>
<organism evidence="1 2">
    <name type="scientific">Trichomonas vaginalis (strain ATCC PRA-98 / G3)</name>
    <dbReference type="NCBI Taxonomy" id="412133"/>
    <lineage>
        <taxon>Eukaryota</taxon>
        <taxon>Metamonada</taxon>
        <taxon>Parabasalia</taxon>
        <taxon>Trichomonadida</taxon>
        <taxon>Trichomonadidae</taxon>
        <taxon>Trichomonas</taxon>
    </lineage>
</organism>
<protein>
    <submittedName>
        <fullName evidence="1">Surface antigen BspA-like</fullName>
    </submittedName>
</protein>
<dbReference type="EMBL" id="DS113772">
    <property type="protein sequence ID" value="EAX96136.1"/>
    <property type="molecule type" value="Genomic_DNA"/>
</dbReference>
<dbReference type="Proteomes" id="UP000001542">
    <property type="component" value="Unassembled WGS sequence"/>
</dbReference>
<gene>
    <name evidence="1" type="ORF">TVAG_301770</name>
</gene>
<dbReference type="AlphaFoldDB" id="A2FG17"/>
<dbReference type="PANTHER" id="PTHR45661:SF3">
    <property type="entry name" value="IG-LIKE DOMAIN-CONTAINING PROTEIN"/>
    <property type="match status" value="1"/>
</dbReference>
<dbReference type="Gene3D" id="3.80.10.10">
    <property type="entry name" value="Ribonuclease Inhibitor"/>
    <property type="match status" value="1"/>
</dbReference>
<dbReference type="VEuPathDB" id="TrichDB:TVAG_301770"/>
<accession>A2FG17</accession>
<dbReference type="InterPro" id="IPR032675">
    <property type="entry name" value="LRR_dom_sf"/>
</dbReference>
<proteinExistence type="predicted"/>
<evidence type="ECO:0000313" key="1">
    <source>
        <dbReference type="EMBL" id="EAX96136.1"/>
    </source>
</evidence>
<dbReference type="SUPFAM" id="SSF52058">
    <property type="entry name" value="L domain-like"/>
    <property type="match status" value="1"/>
</dbReference>
<dbReference type="Pfam" id="PF13306">
    <property type="entry name" value="LRR_5"/>
    <property type="match status" value="2"/>
</dbReference>
<reference evidence="1" key="2">
    <citation type="journal article" date="2007" name="Science">
        <title>Draft genome sequence of the sexually transmitted pathogen Trichomonas vaginalis.</title>
        <authorList>
            <person name="Carlton J.M."/>
            <person name="Hirt R.P."/>
            <person name="Silva J.C."/>
            <person name="Delcher A.L."/>
            <person name="Schatz M."/>
            <person name="Zhao Q."/>
            <person name="Wortman J.R."/>
            <person name="Bidwell S.L."/>
            <person name="Alsmark U.C.M."/>
            <person name="Besteiro S."/>
            <person name="Sicheritz-Ponten T."/>
            <person name="Noel C.J."/>
            <person name="Dacks J.B."/>
            <person name="Foster P.G."/>
            <person name="Simillion C."/>
            <person name="Van de Peer Y."/>
            <person name="Miranda-Saavedra D."/>
            <person name="Barton G.J."/>
            <person name="Westrop G.D."/>
            <person name="Mueller S."/>
            <person name="Dessi D."/>
            <person name="Fiori P.L."/>
            <person name="Ren Q."/>
            <person name="Paulsen I."/>
            <person name="Zhang H."/>
            <person name="Bastida-Corcuera F.D."/>
            <person name="Simoes-Barbosa A."/>
            <person name="Brown M.T."/>
            <person name="Hayes R.D."/>
            <person name="Mukherjee M."/>
            <person name="Okumura C.Y."/>
            <person name="Schneider R."/>
            <person name="Smith A.J."/>
            <person name="Vanacova S."/>
            <person name="Villalvazo M."/>
            <person name="Haas B.J."/>
            <person name="Pertea M."/>
            <person name="Feldblyum T.V."/>
            <person name="Utterback T.R."/>
            <person name="Shu C.L."/>
            <person name="Osoegawa K."/>
            <person name="de Jong P.J."/>
            <person name="Hrdy I."/>
            <person name="Horvathova L."/>
            <person name="Zubacova Z."/>
            <person name="Dolezal P."/>
            <person name="Malik S.B."/>
            <person name="Logsdon J.M. Jr."/>
            <person name="Henze K."/>
            <person name="Gupta A."/>
            <person name="Wang C.C."/>
            <person name="Dunne R.L."/>
            <person name="Upcroft J.A."/>
            <person name="Upcroft P."/>
            <person name="White O."/>
            <person name="Salzberg S.L."/>
            <person name="Tang P."/>
            <person name="Chiu C.-H."/>
            <person name="Lee Y.-S."/>
            <person name="Embley T.M."/>
            <person name="Coombs G.H."/>
            <person name="Mottram J.C."/>
            <person name="Tachezy J."/>
            <person name="Fraser-Liggett C.M."/>
            <person name="Johnson P.J."/>
        </authorList>
    </citation>
    <scope>NUCLEOTIDE SEQUENCE [LARGE SCALE GENOMIC DNA]</scope>
    <source>
        <strain evidence="1">G3</strain>
    </source>
</reference>
<dbReference type="STRING" id="5722.A2FG17"/>
<reference evidence="1" key="1">
    <citation type="submission" date="2006-10" db="EMBL/GenBank/DDBJ databases">
        <authorList>
            <person name="Amadeo P."/>
            <person name="Zhao Q."/>
            <person name="Wortman J."/>
            <person name="Fraser-Liggett C."/>
            <person name="Carlton J."/>
        </authorList>
    </citation>
    <scope>NUCLEOTIDE SEQUENCE</scope>
    <source>
        <strain evidence="1">G3</strain>
    </source>
</reference>
<dbReference type="VEuPathDB" id="TrichDB:TVAGG3_0674650"/>
<sequence>MKNSFEDCISLENVSNINNILESCFRGCVKLSRVEIADDAAKIGIKSFENCNSLESIKIPSSIKTISEYAFINCRNLKIIEFQQRNSLTKISINSFLECNSLQSINNFESDNYKCIDNTLYLKNETGEYLIFHAFKSSDKILRINCSVICSYSFNECIAIEKINILPNSVSLIEKYSFNKCFNLQHINFPLSVHSVESHSFVECHSIRYPLIIENTSNDYIKMIIESGISPHIIISCQPTANLQAIKQLFNNSPNLYWRYLSK</sequence>